<protein>
    <submittedName>
        <fullName evidence="1">Uncharacterized protein</fullName>
    </submittedName>
</protein>
<reference evidence="1" key="2">
    <citation type="journal article" date="2015" name="Data Brief">
        <title>Shoot transcriptome of the giant reed, Arundo donax.</title>
        <authorList>
            <person name="Barrero R.A."/>
            <person name="Guerrero F.D."/>
            <person name="Moolhuijzen P."/>
            <person name="Goolsby J.A."/>
            <person name="Tidwell J."/>
            <person name="Bellgard S.E."/>
            <person name="Bellgard M.I."/>
        </authorList>
    </citation>
    <scope>NUCLEOTIDE SEQUENCE</scope>
    <source>
        <tissue evidence="1">Shoot tissue taken approximately 20 cm above the soil surface</tissue>
    </source>
</reference>
<evidence type="ECO:0000313" key="1">
    <source>
        <dbReference type="EMBL" id="JAD67606.1"/>
    </source>
</evidence>
<sequence length="70" mass="7441">MPVMVSSLDVGDSTTTANYSARRMDTAEVLRRAISEAAEASLAATGRGWCWRAWQRSLVIGAAATGHACQ</sequence>
<dbReference type="AlphaFoldDB" id="A0A0A9BWG1"/>
<name>A0A0A9BWG1_ARUDO</name>
<reference evidence="1" key="1">
    <citation type="submission" date="2014-09" db="EMBL/GenBank/DDBJ databases">
        <authorList>
            <person name="Magalhaes I.L.F."/>
            <person name="Oliveira U."/>
            <person name="Santos F.R."/>
            <person name="Vidigal T.H.D.A."/>
            <person name="Brescovit A.D."/>
            <person name="Santos A.J."/>
        </authorList>
    </citation>
    <scope>NUCLEOTIDE SEQUENCE</scope>
    <source>
        <tissue evidence="1">Shoot tissue taken approximately 20 cm above the soil surface</tissue>
    </source>
</reference>
<organism evidence="1">
    <name type="scientific">Arundo donax</name>
    <name type="common">Giant reed</name>
    <name type="synonym">Donax arundinaceus</name>
    <dbReference type="NCBI Taxonomy" id="35708"/>
    <lineage>
        <taxon>Eukaryota</taxon>
        <taxon>Viridiplantae</taxon>
        <taxon>Streptophyta</taxon>
        <taxon>Embryophyta</taxon>
        <taxon>Tracheophyta</taxon>
        <taxon>Spermatophyta</taxon>
        <taxon>Magnoliopsida</taxon>
        <taxon>Liliopsida</taxon>
        <taxon>Poales</taxon>
        <taxon>Poaceae</taxon>
        <taxon>PACMAD clade</taxon>
        <taxon>Arundinoideae</taxon>
        <taxon>Arundineae</taxon>
        <taxon>Arundo</taxon>
    </lineage>
</organism>
<proteinExistence type="predicted"/>
<accession>A0A0A9BWG1</accession>
<dbReference type="EMBL" id="GBRH01230289">
    <property type="protein sequence ID" value="JAD67606.1"/>
    <property type="molecule type" value="Transcribed_RNA"/>
</dbReference>